<dbReference type="SUPFAM" id="SSF57196">
    <property type="entry name" value="EGF/Laminin"/>
    <property type="match status" value="2"/>
</dbReference>
<evidence type="ECO:0000256" key="5">
    <source>
        <dbReference type="ARBA" id="ARBA00023180"/>
    </source>
</evidence>
<dbReference type="SUPFAM" id="SSF57184">
    <property type="entry name" value="Growth factor receptor domain"/>
    <property type="match status" value="1"/>
</dbReference>
<evidence type="ECO:0000313" key="10">
    <source>
        <dbReference type="Proteomes" id="UP000069272"/>
    </source>
</evidence>
<proteinExistence type="predicted"/>
<dbReference type="Gene3D" id="2.10.25.10">
    <property type="entry name" value="Laminin"/>
    <property type="match status" value="6"/>
</dbReference>
<dbReference type="EnsemblMetazoa" id="AALB006999-RA">
    <property type="protein sequence ID" value="AALB006999-PA"/>
    <property type="gene ID" value="AALB006999"/>
</dbReference>
<protein>
    <recommendedName>
        <fullName evidence="11">Protein kinase C-binding protein NELL1</fullName>
    </recommendedName>
</protein>
<sequence>MKKSSEFTVSAVLKQELSNSGTIVSFSNGVNRYLELQSSGRRDEIRFHYTHITAAGATQMLTETFPYRLADDTEHKVSLTVSGSEMQLFIDCHPLYKRVTHFIPDRNFSASNMQLFVGQRNSNSHYLFKGEIKDLRLITGPYGYLSQCELMDAQCPTCGQFLELENALLELKQAMSLLTKRLVDAEKRVSYIEECDCKKSCLINGTTKNDGDAWDIGCSRCECRQGEVKCGPRPCPEVKCKHPVLKEGECCPVCLKSCYITRKDFEHGETQILGCRNCSCVDGNMHCEFLQCPELKCPPEQQMSDFILPSKNNSHTTVHGTDDPHTFLNSSNTPADTEFYSDRNQNHRRKNQELAAVRHEHHQAKPEADILVDAKGNDGVDSRILSMVVVANDRSHGEVDLIESQVELAQSAKSVDYCSKGHACHTNATCLNLNTKYTCTCRSGFHGDGYDCSDVDECTQQGGLNGNHCHLNTRCVNTFGSYECECLPGYRRQDKFNCVELDECKSGKHGCHRHADCTNTLGSYHCHCKAGYTGDGYECKPVCNQTCLNGGECEAPGVCKCRAGYMGDSCEKDLDECTTGQHRCGETTDCVNMPGWYFCKCKSGFETKGSDCVDIDECKARTHSCHPSARCVNTQGHFNCECPMDSGPNCRLSCMFEDNEIPDGSQVSPRNQPCKVCTCSRGVISCVEPPCNCSSWRRGANRDLCCPQCDPKESCQHQELPHVTFRSGEQWIYQCQTCECLYGEFDCWKLECPPLPCDNPLPAGPADCCPRCPNDVCGFGNVTTTGAPESSTIAGVGKCSFENHSYASGQTFKYPSSNCVTCSCKYTMANNKPSQAAAATMLEDERPKHDHALRQTEGMLGASISRISRSSSSSGSSPDANIPIPGTAPAAAAAAAAAAASGSTIENGENTPGESLSTTATDAAKAIPPSHKDNTNSHRRSSSIAFPLSASASSREASESGHEGYQATDGTDVTTEQQLVPDAAPPPKRRLFAPAQDGDEPPDAVVQAQHTIAVGHHGTSSQYRAGVQPSASVSAPERGSSVTPETVTLAVAAAAATTESTTTNTHAKRSPLLFPTASFPPFNGDSAGERAEMANPRHRRRKRNERG</sequence>
<feature type="disulfide bond" evidence="6">
    <location>
        <begin position="561"/>
        <end position="570"/>
    </location>
</feature>
<dbReference type="AlphaFoldDB" id="A0A182FKF3"/>
<accession>A0A182FKF3</accession>
<evidence type="ECO:0000256" key="8">
    <source>
        <dbReference type="SAM" id="MobiDB-lite"/>
    </source>
</evidence>
<dbReference type="InterPro" id="IPR048287">
    <property type="entry name" value="TSPN-like_N"/>
</dbReference>
<feature type="compositionally biased region" description="Low complexity" evidence="8">
    <location>
        <begin position="1056"/>
        <end position="1065"/>
    </location>
</feature>
<dbReference type="InterPro" id="IPR049883">
    <property type="entry name" value="NOTCH1_EGF-like"/>
</dbReference>
<dbReference type="Pfam" id="PF07645">
    <property type="entry name" value="EGF_CA"/>
    <property type="match status" value="3"/>
</dbReference>
<dbReference type="CDD" id="cd00054">
    <property type="entry name" value="EGF_CA"/>
    <property type="match status" value="5"/>
</dbReference>
<dbReference type="VEuPathDB" id="VectorBase:AALB20_034697"/>
<dbReference type="PROSITE" id="PS00010">
    <property type="entry name" value="ASX_HYDROXYL"/>
    <property type="match status" value="5"/>
</dbReference>
<feature type="compositionally biased region" description="Basic residues" evidence="8">
    <location>
        <begin position="1096"/>
        <end position="1107"/>
    </location>
</feature>
<name>A0A182FKF3_ANOAL</name>
<dbReference type="Pfam" id="PF12947">
    <property type="entry name" value="EGF_3"/>
    <property type="match status" value="2"/>
</dbReference>
<dbReference type="Pfam" id="PF00093">
    <property type="entry name" value="VWC"/>
    <property type="match status" value="2"/>
</dbReference>
<dbReference type="PROSITE" id="PS01186">
    <property type="entry name" value="EGF_2"/>
    <property type="match status" value="4"/>
</dbReference>
<feature type="coiled-coil region" evidence="7">
    <location>
        <begin position="161"/>
        <end position="188"/>
    </location>
</feature>
<dbReference type="SMART" id="SM00214">
    <property type="entry name" value="VWC"/>
    <property type="match status" value="3"/>
</dbReference>
<dbReference type="SMART" id="SM00181">
    <property type="entry name" value="EGF"/>
    <property type="match status" value="6"/>
</dbReference>
<dbReference type="GO" id="GO:0005509">
    <property type="term" value="F:calcium ion binding"/>
    <property type="evidence" value="ECO:0007669"/>
    <property type="project" value="InterPro"/>
</dbReference>
<dbReference type="SMART" id="SM00179">
    <property type="entry name" value="EGF_CA"/>
    <property type="match status" value="5"/>
</dbReference>
<reference evidence="9" key="2">
    <citation type="submission" date="2022-08" db="UniProtKB">
        <authorList>
            <consortium name="EnsemblMetazoa"/>
        </authorList>
    </citation>
    <scope>IDENTIFICATION</scope>
    <source>
        <strain evidence="9">STECLA/ALBI9_A</strain>
    </source>
</reference>
<dbReference type="PROSITE" id="PS01187">
    <property type="entry name" value="EGF_CA"/>
    <property type="match status" value="2"/>
</dbReference>
<feature type="region of interest" description="Disordered" evidence="8">
    <location>
        <begin position="865"/>
        <end position="885"/>
    </location>
</feature>
<evidence type="ECO:0000256" key="4">
    <source>
        <dbReference type="ARBA" id="ARBA00023157"/>
    </source>
</evidence>
<dbReference type="InterPro" id="IPR018097">
    <property type="entry name" value="EGF_Ca-bd_CS"/>
</dbReference>
<comment type="caution">
    <text evidence="6">Lacks conserved residue(s) required for the propagation of feature annotation.</text>
</comment>
<dbReference type="InterPro" id="IPR009030">
    <property type="entry name" value="Growth_fac_rcpt_cys_sf"/>
</dbReference>
<feature type="disulfide bond" evidence="6">
    <location>
        <begin position="543"/>
        <end position="553"/>
    </location>
</feature>
<dbReference type="VEuPathDB" id="VectorBase:AALB006999"/>
<keyword evidence="3" id="KW-0677">Repeat</keyword>
<feature type="compositionally biased region" description="Polar residues" evidence="8">
    <location>
        <begin position="1018"/>
        <end position="1033"/>
    </location>
</feature>
<keyword evidence="4 6" id="KW-1015">Disulfide bond</keyword>
<dbReference type="InterPro" id="IPR024731">
    <property type="entry name" value="NELL2-like_EGF"/>
</dbReference>
<keyword evidence="7" id="KW-0175">Coiled coil</keyword>
<dbReference type="InterPro" id="IPR051586">
    <property type="entry name" value="PKC-binding_NELL"/>
</dbReference>
<evidence type="ECO:0000256" key="7">
    <source>
        <dbReference type="SAM" id="Coils"/>
    </source>
</evidence>
<dbReference type="PROSITE" id="PS50026">
    <property type="entry name" value="EGF_3"/>
    <property type="match status" value="6"/>
</dbReference>
<evidence type="ECO:0000256" key="6">
    <source>
        <dbReference type="PROSITE-ProRule" id="PRU00076"/>
    </source>
</evidence>
<feature type="region of interest" description="Disordered" evidence="8">
    <location>
        <begin position="926"/>
        <end position="1004"/>
    </location>
</feature>
<dbReference type="SMART" id="SM00210">
    <property type="entry name" value="TSPN"/>
    <property type="match status" value="1"/>
</dbReference>
<dbReference type="Gene3D" id="6.20.200.20">
    <property type="match status" value="2"/>
</dbReference>
<dbReference type="STRING" id="7167.A0A182FKF3"/>
<dbReference type="FunFam" id="2.10.25.10:FF:000038">
    <property type="entry name" value="Fibrillin 2"/>
    <property type="match status" value="4"/>
</dbReference>
<dbReference type="PANTHER" id="PTHR24042">
    <property type="entry name" value="NEL HOMOLOG"/>
    <property type="match status" value="1"/>
</dbReference>
<dbReference type="GO" id="GO:0005615">
    <property type="term" value="C:extracellular space"/>
    <property type="evidence" value="ECO:0007669"/>
    <property type="project" value="TreeGrafter"/>
</dbReference>
<evidence type="ECO:0000256" key="3">
    <source>
        <dbReference type="ARBA" id="ARBA00022737"/>
    </source>
</evidence>
<dbReference type="Proteomes" id="UP000069272">
    <property type="component" value="Chromosome 3R"/>
</dbReference>
<dbReference type="Gene3D" id="2.60.120.200">
    <property type="match status" value="1"/>
</dbReference>
<dbReference type="PANTHER" id="PTHR24042:SF5">
    <property type="entry name" value="EGF-LIKE CALCIUM-BINDING DOMAIN-CONTAINING PROTEIN"/>
    <property type="match status" value="1"/>
</dbReference>
<evidence type="ECO:0008006" key="11">
    <source>
        <dbReference type="Google" id="ProtNLM"/>
    </source>
</evidence>
<keyword evidence="5" id="KW-0325">Glycoprotein</keyword>
<keyword evidence="1 6" id="KW-0245">EGF-like domain</keyword>
<dbReference type="PROSITE" id="PS50184">
    <property type="entry name" value="VWFC_2"/>
    <property type="match status" value="2"/>
</dbReference>
<dbReference type="PROSITE" id="PS01208">
    <property type="entry name" value="VWFC_1"/>
    <property type="match status" value="2"/>
</dbReference>
<feature type="region of interest" description="Disordered" evidence="8">
    <location>
        <begin position="1017"/>
        <end position="1044"/>
    </location>
</feature>
<organism evidence="9 10">
    <name type="scientific">Anopheles albimanus</name>
    <name type="common">New world malaria mosquito</name>
    <dbReference type="NCBI Taxonomy" id="7167"/>
    <lineage>
        <taxon>Eukaryota</taxon>
        <taxon>Metazoa</taxon>
        <taxon>Ecdysozoa</taxon>
        <taxon>Arthropoda</taxon>
        <taxon>Hexapoda</taxon>
        <taxon>Insecta</taxon>
        <taxon>Pterygota</taxon>
        <taxon>Neoptera</taxon>
        <taxon>Endopterygota</taxon>
        <taxon>Diptera</taxon>
        <taxon>Nematocera</taxon>
        <taxon>Culicoidea</taxon>
        <taxon>Culicidae</taxon>
        <taxon>Anophelinae</taxon>
        <taxon>Anopheles</taxon>
    </lineage>
</organism>
<feature type="region of interest" description="Disordered" evidence="8">
    <location>
        <begin position="1056"/>
        <end position="1107"/>
    </location>
</feature>
<keyword evidence="2" id="KW-0732">Signal</keyword>
<dbReference type="InterPro" id="IPR000742">
    <property type="entry name" value="EGF"/>
</dbReference>
<keyword evidence="10" id="KW-1185">Reference proteome</keyword>
<feature type="compositionally biased region" description="Polar residues" evidence="8">
    <location>
        <begin position="968"/>
        <end position="978"/>
    </location>
</feature>
<reference evidence="9 10" key="1">
    <citation type="journal article" date="2017" name="G3 (Bethesda)">
        <title>The Physical Genome Mapping of Anopheles albimanus Corrected Scaffold Misassemblies and Identified Interarm Rearrangements in Genus Anopheles.</title>
        <authorList>
            <person name="Artemov G.N."/>
            <person name="Peery A.N."/>
            <person name="Jiang X."/>
            <person name="Tu Z."/>
            <person name="Stegniy V.N."/>
            <person name="Sharakhova M.V."/>
            <person name="Sharakhov I.V."/>
        </authorList>
    </citation>
    <scope>NUCLEOTIDE SEQUENCE [LARGE SCALE GENOMIC DNA]</scope>
    <source>
        <strain evidence="9 10">ALBI9_A</strain>
    </source>
</reference>
<evidence type="ECO:0000256" key="2">
    <source>
        <dbReference type="ARBA" id="ARBA00022729"/>
    </source>
</evidence>
<dbReference type="SUPFAM" id="SSF49899">
    <property type="entry name" value="Concanavalin A-like lectins/glucanases"/>
    <property type="match status" value="1"/>
</dbReference>
<dbReference type="InterPro" id="IPR001881">
    <property type="entry name" value="EGF-like_Ca-bd_dom"/>
</dbReference>
<feature type="compositionally biased region" description="Low complexity" evidence="8">
    <location>
        <begin position="865"/>
        <end position="877"/>
    </location>
</feature>
<dbReference type="GO" id="GO:0008201">
    <property type="term" value="F:heparin binding"/>
    <property type="evidence" value="ECO:0007669"/>
    <property type="project" value="TreeGrafter"/>
</dbReference>
<dbReference type="InterPro" id="IPR013320">
    <property type="entry name" value="ConA-like_dom_sf"/>
</dbReference>
<dbReference type="InterPro" id="IPR000152">
    <property type="entry name" value="EGF-type_Asp/Asn_hydroxyl_site"/>
</dbReference>
<dbReference type="PROSITE" id="PS00022">
    <property type="entry name" value="EGF_1"/>
    <property type="match status" value="1"/>
</dbReference>
<dbReference type="SUPFAM" id="SSF57603">
    <property type="entry name" value="FnI-like domain"/>
    <property type="match status" value="3"/>
</dbReference>
<dbReference type="InterPro" id="IPR001007">
    <property type="entry name" value="VWF_dom"/>
</dbReference>
<evidence type="ECO:0000256" key="1">
    <source>
        <dbReference type="ARBA" id="ARBA00022536"/>
    </source>
</evidence>
<evidence type="ECO:0000313" key="9">
    <source>
        <dbReference type="EnsemblMetazoa" id="AALB006999-PA"/>
    </source>
</evidence>